<dbReference type="AlphaFoldDB" id="A0A2W2CIU4"/>
<name>A0A2W2CIU4_9ACTN</name>
<reference evidence="1 2" key="1">
    <citation type="submission" date="2018-01" db="EMBL/GenBank/DDBJ databases">
        <title>Draft genome sequence of Jishengella endophytica.</title>
        <authorList>
            <person name="Sahin N."/>
            <person name="Ay H."/>
            <person name="Saygin H."/>
        </authorList>
    </citation>
    <scope>NUCLEOTIDE SEQUENCE [LARGE SCALE GENOMIC DNA]</scope>
    <source>
        <strain evidence="1 2">DSM 45430</strain>
    </source>
</reference>
<dbReference type="RefSeq" id="WP_111242242.1">
    <property type="nucleotide sequence ID" value="NZ_AP023358.1"/>
</dbReference>
<keyword evidence="2" id="KW-1185">Reference proteome</keyword>
<evidence type="ECO:0000313" key="1">
    <source>
        <dbReference type="EMBL" id="PZF99325.1"/>
    </source>
</evidence>
<accession>A0A2W2CIU4</accession>
<organism evidence="1 2">
    <name type="scientific">Micromonospora endophytica</name>
    <dbReference type="NCBI Taxonomy" id="515350"/>
    <lineage>
        <taxon>Bacteria</taxon>
        <taxon>Bacillati</taxon>
        <taxon>Actinomycetota</taxon>
        <taxon>Actinomycetes</taxon>
        <taxon>Micromonosporales</taxon>
        <taxon>Micromonosporaceae</taxon>
        <taxon>Micromonospora</taxon>
    </lineage>
</organism>
<dbReference type="Proteomes" id="UP000248627">
    <property type="component" value="Unassembled WGS sequence"/>
</dbReference>
<dbReference type="EMBL" id="POTX01000025">
    <property type="protein sequence ID" value="PZF99325.1"/>
    <property type="molecule type" value="Genomic_DNA"/>
</dbReference>
<sequence length="275" mass="29515">MFGYSRRIAVERVVTELREARGQLASLVTVIQNAATSGAAEPVRAPEEGSAGELAALRAEVERLRARLADQDARLADQGAQLADQRSVIAGAAGATRLDPVHHEELAGRYQLLATQEYTELARLRMRSGSVPSAARSRATARLVRELIGLMLGRGPVDEEELAAWLRATAPPGAASTTVDDPRQQLTEAERQAVRNACDQTRRLRAELARCQQPMVLVDEVPRGEPVVPGTVRPWRNCQATGAIDFVVAPSYVAGGEVFSPALVFTVEPPEPGAG</sequence>
<gene>
    <name evidence="1" type="ORF">C1I93_06120</name>
</gene>
<comment type="caution">
    <text evidence="1">The sequence shown here is derived from an EMBL/GenBank/DDBJ whole genome shotgun (WGS) entry which is preliminary data.</text>
</comment>
<protein>
    <submittedName>
        <fullName evidence="1">Uncharacterized protein</fullName>
    </submittedName>
</protein>
<proteinExistence type="predicted"/>
<evidence type="ECO:0000313" key="2">
    <source>
        <dbReference type="Proteomes" id="UP000248627"/>
    </source>
</evidence>